<keyword evidence="3" id="KW-1185">Reference proteome</keyword>
<evidence type="ECO:0000256" key="1">
    <source>
        <dbReference type="SAM" id="MobiDB-lite"/>
    </source>
</evidence>
<dbReference type="EMBL" id="JBAHYK010003802">
    <property type="protein sequence ID" value="KAL0563198.1"/>
    <property type="molecule type" value="Genomic_DNA"/>
</dbReference>
<feature type="compositionally biased region" description="Basic residues" evidence="1">
    <location>
        <begin position="182"/>
        <end position="192"/>
    </location>
</feature>
<reference evidence="2 3" key="1">
    <citation type="submission" date="2024-02" db="EMBL/GenBank/DDBJ databases">
        <title>A draft genome for the cacao thread blight pathogen Marasmius crinis-equi.</title>
        <authorList>
            <person name="Cohen S.P."/>
            <person name="Baruah I.K."/>
            <person name="Amoako-Attah I."/>
            <person name="Bukari Y."/>
            <person name="Meinhardt L.W."/>
            <person name="Bailey B.A."/>
        </authorList>
    </citation>
    <scope>NUCLEOTIDE SEQUENCE [LARGE SCALE GENOMIC DNA]</scope>
    <source>
        <strain evidence="2 3">GH-76</strain>
    </source>
</reference>
<evidence type="ECO:0000313" key="2">
    <source>
        <dbReference type="EMBL" id="KAL0563198.1"/>
    </source>
</evidence>
<dbReference type="Proteomes" id="UP001465976">
    <property type="component" value="Unassembled WGS sequence"/>
</dbReference>
<name>A0ABR3EK12_9AGAR</name>
<evidence type="ECO:0000313" key="3">
    <source>
        <dbReference type="Proteomes" id="UP001465976"/>
    </source>
</evidence>
<feature type="compositionally biased region" description="Acidic residues" evidence="1">
    <location>
        <begin position="232"/>
        <end position="244"/>
    </location>
</feature>
<organism evidence="2 3">
    <name type="scientific">Marasmius crinis-equi</name>
    <dbReference type="NCBI Taxonomy" id="585013"/>
    <lineage>
        <taxon>Eukaryota</taxon>
        <taxon>Fungi</taxon>
        <taxon>Dikarya</taxon>
        <taxon>Basidiomycota</taxon>
        <taxon>Agaricomycotina</taxon>
        <taxon>Agaricomycetes</taxon>
        <taxon>Agaricomycetidae</taxon>
        <taxon>Agaricales</taxon>
        <taxon>Marasmiineae</taxon>
        <taxon>Marasmiaceae</taxon>
        <taxon>Marasmius</taxon>
    </lineage>
</organism>
<sequence length="279" mass="31435">MKRCPGCTDKFANAQSLRYHRKPRKGSIALEEALVETDRKIRKKRKKDKRKSVVNVAEILQPQASTSASVSHEHVDEPEEPQPLAFEMDPPEPVPQVTLGVSQTGRIRVQPKRFADFRPTNTKIPSVLPPRPPTPPPLPPPLPEPELPPPMPDPSRSPTPEPVEFTTAPDQFGLYRVYSAHPPRKQTRKTNLRRIPSLNRQNARSSPQISTGAHLWTRHDPHDYYGYRSGEDGEDDEEEVEEEGGVDKDESQWVDVEDDEVGEANVDSKAIRTKGFADL</sequence>
<proteinExistence type="predicted"/>
<feature type="compositionally biased region" description="Polar residues" evidence="1">
    <location>
        <begin position="198"/>
        <end position="211"/>
    </location>
</feature>
<protein>
    <recommendedName>
        <fullName evidence="4">C2H2-type domain-containing protein</fullName>
    </recommendedName>
</protein>
<gene>
    <name evidence="2" type="ORF">V5O48_018877</name>
</gene>
<accession>A0ABR3EK12</accession>
<comment type="caution">
    <text evidence="2">The sequence shown here is derived from an EMBL/GenBank/DDBJ whole genome shotgun (WGS) entry which is preliminary data.</text>
</comment>
<feature type="compositionally biased region" description="Basic and acidic residues" evidence="1">
    <location>
        <begin position="217"/>
        <end position="231"/>
    </location>
</feature>
<feature type="region of interest" description="Disordered" evidence="1">
    <location>
        <begin position="59"/>
        <end position="249"/>
    </location>
</feature>
<feature type="compositionally biased region" description="Pro residues" evidence="1">
    <location>
        <begin position="127"/>
        <end position="161"/>
    </location>
</feature>
<evidence type="ECO:0008006" key="4">
    <source>
        <dbReference type="Google" id="ProtNLM"/>
    </source>
</evidence>